<dbReference type="InterPro" id="IPR003615">
    <property type="entry name" value="HNH_nuc"/>
</dbReference>
<dbReference type="GO" id="GO:0003676">
    <property type="term" value="F:nucleic acid binding"/>
    <property type="evidence" value="ECO:0007669"/>
    <property type="project" value="InterPro"/>
</dbReference>
<keyword evidence="3" id="KW-0378">Hydrolase</keyword>
<feature type="domain" description="HNH nuclease" evidence="2">
    <location>
        <begin position="500"/>
        <end position="562"/>
    </location>
</feature>
<organism evidence="3 4">
    <name type="scientific">Yinghuangia soli</name>
    <dbReference type="NCBI Taxonomy" id="2908204"/>
    <lineage>
        <taxon>Bacteria</taxon>
        <taxon>Bacillati</taxon>
        <taxon>Actinomycetota</taxon>
        <taxon>Actinomycetes</taxon>
        <taxon>Kitasatosporales</taxon>
        <taxon>Streptomycetaceae</taxon>
        <taxon>Yinghuangia</taxon>
    </lineage>
</organism>
<feature type="region of interest" description="Disordered" evidence="1">
    <location>
        <begin position="180"/>
        <end position="202"/>
    </location>
</feature>
<accession>A0AA41U5H2</accession>
<sequence length="594" mass="64858">MQPRLSESEQRHQLERRATARHRFFQRVFDTTRPRTRDDNTIGIKETLPDGELLLMFVDKAVAVEFRLRSRCSPQARELFDRMYADHRTTLSQRVPRLALVWDAERRAVSCSFASRVRIHTPVSAIGQRRPPKPRSIQWKVDATHSWTDNRAQRDEVAAWASGALAAFGHHIVQAFRSLPAPPKPATPRPAVPESAAPERTPKVREGLAPADAAAMVVFELAAAQRPRRLDLPVDVVEHAERGDVIMTYHPGSGLVAVEFVAKDPGVFARGHAVVPELGSEFPLEWIPAERTVRTLYPKRLPLPASTSQAATPGKRWRTEVGLAAEWMTLAMGLFRERVVPAFASHRDDEDVSMPVPVRAASGILVAGVRAPGPALPPIPPRRAGLPQGPSMIAPAAAAVHGAEPAVDSPGPLDEEAPVEEVSVETAPADLLIGEESVRVQTALVDGPSDEPHVPVLPPVEHPVRAPRDYRARVLALATAPRPAKESYRASGGQRQRSAEARALVIARSGGRCESPLCAFPGFREVTAAGAPVLDVDHVQDLALDGEDDPANMIAVCPNCHATKTRGRQAELLREAFRETARRRHEAAMAQGRD</sequence>
<dbReference type="GO" id="GO:0008270">
    <property type="term" value="F:zinc ion binding"/>
    <property type="evidence" value="ECO:0007669"/>
    <property type="project" value="InterPro"/>
</dbReference>
<dbReference type="RefSeq" id="WP_235058750.1">
    <property type="nucleotide sequence ID" value="NZ_JAKFHA010000068.1"/>
</dbReference>
<dbReference type="SMART" id="SM00507">
    <property type="entry name" value="HNHc"/>
    <property type="match status" value="1"/>
</dbReference>
<dbReference type="Gene3D" id="1.10.30.50">
    <property type="match status" value="1"/>
</dbReference>
<dbReference type="GO" id="GO:0004519">
    <property type="term" value="F:endonuclease activity"/>
    <property type="evidence" value="ECO:0007669"/>
    <property type="project" value="UniProtKB-KW"/>
</dbReference>
<keyword evidence="3" id="KW-0540">Nuclease</keyword>
<dbReference type="InterPro" id="IPR002711">
    <property type="entry name" value="HNH"/>
</dbReference>
<protein>
    <submittedName>
        <fullName evidence="3">HNH endonuclease</fullName>
    </submittedName>
</protein>
<evidence type="ECO:0000256" key="1">
    <source>
        <dbReference type="SAM" id="MobiDB-lite"/>
    </source>
</evidence>
<keyword evidence="3" id="KW-0255">Endonuclease</keyword>
<dbReference type="AlphaFoldDB" id="A0AA41U5H2"/>
<dbReference type="EMBL" id="JAKFHA010000068">
    <property type="protein sequence ID" value="MCF2533955.1"/>
    <property type="molecule type" value="Genomic_DNA"/>
</dbReference>
<keyword evidence="4" id="KW-1185">Reference proteome</keyword>
<comment type="caution">
    <text evidence="3">The sequence shown here is derived from an EMBL/GenBank/DDBJ whole genome shotgun (WGS) entry which is preliminary data.</text>
</comment>
<proteinExistence type="predicted"/>
<dbReference type="Pfam" id="PF01844">
    <property type="entry name" value="HNH"/>
    <property type="match status" value="1"/>
</dbReference>
<evidence type="ECO:0000313" key="4">
    <source>
        <dbReference type="Proteomes" id="UP001165378"/>
    </source>
</evidence>
<dbReference type="CDD" id="cd00085">
    <property type="entry name" value="HNHc"/>
    <property type="match status" value="1"/>
</dbReference>
<name>A0AA41U5H2_9ACTN</name>
<dbReference type="Proteomes" id="UP001165378">
    <property type="component" value="Unassembled WGS sequence"/>
</dbReference>
<gene>
    <name evidence="3" type="ORF">LZ495_42985</name>
</gene>
<feature type="compositionally biased region" description="Pro residues" evidence="1">
    <location>
        <begin position="180"/>
        <end position="191"/>
    </location>
</feature>
<evidence type="ECO:0000313" key="3">
    <source>
        <dbReference type="EMBL" id="MCF2533955.1"/>
    </source>
</evidence>
<evidence type="ECO:0000259" key="2">
    <source>
        <dbReference type="SMART" id="SM00507"/>
    </source>
</evidence>
<reference evidence="3" key="1">
    <citation type="submission" date="2022-01" db="EMBL/GenBank/DDBJ databases">
        <title>Genome-Based Taxonomic Classification of the Phylum Actinobacteria.</title>
        <authorList>
            <person name="Gao Y."/>
        </authorList>
    </citation>
    <scope>NUCLEOTIDE SEQUENCE</scope>
    <source>
        <strain evidence="3">KLBMP 8922</strain>
    </source>
</reference>